<dbReference type="GO" id="GO:0008897">
    <property type="term" value="F:holo-[acyl-carrier-protein] synthase activity"/>
    <property type="evidence" value="ECO:0007669"/>
    <property type="project" value="InterPro"/>
</dbReference>
<feature type="binding site" evidence="3">
    <location>
        <position position="105"/>
    </location>
    <ligand>
        <name>Mg(2+)</name>
        <dbReference type="ChEBI" id="CHEBI:18420"/>
    </ligand>
</feature>
<dbReference type="GO" id="GO:0000287">
    <property type="term" value="F:magnesium ion binding"/>
    <property type="evidence" value="ECO:0007669"/>
    <property type="project" value="InterPro"/>
</dbReference>
<dbReference type="InterPro" id="IPR037143">
    <property type="entry name" value="4-PPantetheinyl_Trfase_dom_sf"/>
</dbReference>
<feature type="binding site" evidence="3">
    <location>
        <position position="107"/>
    </location>
    <ligand>
        <name>Mg(2+)</name>
        <dbReference type="ChEBI" id="CHEBI:18420"/>
    </ligand>
</feature>
<feature type="binding site" evidence="2">
    <location>
        <position position="105"/>
    </location>
    <ligand>
        <name>CoA</name>
        <dbReference type="ChEBI" id="CHEBI:57287"/>
    </ligand>
</feature>
<comment type="cofactor">
    <cofactor evidence="3">
        <name>Mg(2+)</name>
        <dbReference type="ChEBI" id="CHEBI:18420"/>
    </cofactor>
</comment>
<evidence type="ECO:0000256" key="3">
    <source>
        <dbReference type="PIRSR" id="PIRSR603542-2"/>
    </source>
</evidence>
<dbReference type="GO" id="GO:0009366">
    <property type="term" value="C:enterobactin synthetase complex"/>
    <property type="evidence" value="ECO:0007669"/>
    <property type="project" value="InterPro"/>
</dbReference>
<dbReference type="InterPro" id="IPR008278">
    <property type="entry name" value="4-PPantetheinyl_Trfase_dom"/>
</dbReference>
<feature type="binding site" evidence="2">
    <location>
        <position position="164"/>
    </location>
    <ligand>
        <name>CoA</name>
        <dbReference type="ChEBI" id="CHEBI:57287"/>
    </ligand>
</feature>
<protein>
    <submittedName>
        <fullName evidence="6">4'-phosphopantetheinyl transferase</fullName>
    </submittedName>
</protein>
<feature type="domain" description="4'-phosphopantetheinyl transferase" evidence="4">
    <location>
        <begin position="101"/>
        <end position="175"/>
    </location>
</feature>
<dbReference type="GO" id="GO:0009239">
    <property type="term" value="P:enterobactin biosynthetic process"/>
    <property type="evidence" value="ECO:0007669"/>
    <property type="project" value="InterPro"/>
</dbReference>
<accession>A0A4Y3RLQ2</accession>
<evidence type="ECO:0000256" key="2">
    <source>
        <dbReference type="PIRSR" id="PIRSR603542-1"/>
    </source>
</evidence>
<dbReference type="PRINTS" id="PR01399">
    <property type="entry name" value="ENTSNTHTASED"/>
</dbReference>
<keyword evidence="3" id="KW-0460">Magnesium</keyword>
<dbReference type="GO" id="GO:0005886">
    <property type="term" value="C:plasma membrane"/>
    <property type="evidence" value="ECO:0007669"/>
    <property type="project" value="TreeGrafter"/>
</dbReference>
<comment type="caution">
    <text evidence="6">The sequence shown here is derived from an EMBL/GenBank/DDBJ whole genome shotgun (WGS) entry which is preliminary data.</text>
</comment>
<keyword evidence="7" id="KW-1185">Reference proteome</keyword>
<feature type="binding site" evidence="2">
    <location>
        <position position="47"/>
    </location>
    <ligand>
        <name>CoA</name>
        <dbReference type="ChEBI" id="CHEBI:57287"/>
    </ligand>
</feature>
<proteinExistence type="predicted"/>
<evidence type="ECO:0000259" key="5">
    <source>
        <dbReference type="Pfam" id="PF17837"/>
    </source>
</evidence>
<dbReference type="InterPro" id="IPR041354">
    <property type="entry name" value="4PPT_N"/>
</dbReference>
<sequence length="223" mass="23791">MIGELVPGSVATAWRLDDSEPVTLFPEETALVANSVERRQQEFATVRLCARRALARFGVPEGPLTPGPRGEPRWPAGITGSMTHCEGYRAAAVARAADVVSLGIDAEPAGPLPDGVLGVVSLPEERRHLAALEARKPGVSWGKLLFSAKESVFKTWYPLTGRELDFDEAVLEFTPEDGEGDTGTFDARLLVPGPVVGGAPREHFTGRWIARGGLVITAIVLTG</sequence>
<dbReference type="Pfam" id="PF01648">
    <property type="entry name" value="ACPS"/>
    <property type="match status" value="1"/>
</dbReference>
<dbReference type="OrthoDB" id="8210607at2"/>
<keyword evidence="3" id="KW-0479">Metal-binding</keyword>
<dbReference type="RefSeq" id="WP_141297646.1">
    <property type="nucleotide sequence ID" value="NZ_BJMN01000023.1"/>
</dbReference>
<feature type="binding site" evidence="2">
    <location>
        <position position="150"/>
    </location>
    <ligand>
        <name>CoA</name>
        <dbReference type="ChEBI" id="CHEBI:57287"/>
    </ligand>
</feature>
<reference evidence="6 7" key="1">
    <citation type="submission" date="2019-06" db="EMBL/GenBank/DDBJ databases">
        <title>Whole genome shotgun sequence of Streptomyces gardneri NBRC 12865.</title>
        <authorList>
            <person name="Hosoyama A."/>
            <person name="Uohara A."/>
            <person name="Ohji S."/>
            <person name="Ichikawa N."/>
        </authorList>
    </citation>
    <scope>NUCLEOTIDE SEQUENCE [LARGE SCALE GENOMIC DNA]</scope>
    <source>
        <strain evidence="6 7">NBRC 12865</strain>
    </source>
</reference>
<dbReference type="SUPFAM" id="SSF56214">
    <property type="entry name" value="4'-phosphopantetheinyl transferase"/>
    <property type="match status" value="1"/>
</dbReference>
<evidence type="ECO:0000256" key="1">
    <source>
        <dbReference type="ARBA" id="ARBA00022679"/>
    </source>
</evidence>
<feature type="binding site" evidence="2">
    <location>
        <position position="39"/>
    </location>
    <ligand>
        <name>CoA</name>
        <dbReference type="ChEBI" id="CHEBI:57287"/>
    </ligand>
</feature>
<dbReference type="InterPro" id="IPR003542">
    <property type="entry name" value="Enbac_synth_compD-like"/>
</dbReference>
<dbReference type="Gene3D" id="3.90.470.20">
    <property type="entry name" value="4'-phosphopantetheinyl transferase domain"/>
    <property type="match status" value="1"/>
</dbReference>
<dbReference type="EMBL" id="BJMN01000023">
    <property type="protein sequence ID" value="GEB58244.1"/>
    <property type="molecule type" value="Genomic_DNA"/>
</dbReference>
<dbReference type="PANTHER" id="PTHR38096">
    <property type="entry name" value="ENTEROBACTIN SYNTHASE COMPONENT D"/>
    <property type="match status" value="1"/>
</dbReference>
<gene>
    <name evidence="6" type="ORF">SGA01_38490</name>
</gene>
<evidence type="ECO:0000259" key="4">
    <source>
        <dbReference type="Pfam" id="PF01648"/>
    </source>
</evidence>
<feature type="binding site" evidence="3">
    <location>
        <position position="106"/>
    </location>
    <ligand>
        <name>Mg(2+)</name>
        <dbReference type="ChEBI" id="CHEBI:18420"/>
    </ligand>
</feature>
<dbReference type="AlphaFoldDB" id="A0A4Y3RLQ2"/>
<dbReference type="Pfam" id="PF17837">
    <property type="entry name" value="4PPT_N"/>
    <property type="match status" value="1"/>
</dbReference>
<feature type="binding site" evidence="2">
    <location>
        <position position="154"/>
    </location>
    <ligand>
        <name>CoA</name>
        <dbReference type="ChEBI" id="CHEBI:57287"/>
    </ligand>
</feature>
<feature type="domain" description="4'-phosphopantetheinyl transferase N-terminal" evidence="5">
    <location>
        <begin position="27"/>
        <end position="94"/>
    </location>
</feature>
<evidence type="ECO:0000313" key="6">
    <source>
        <dbReference type="EMBL" id="GEB58244.1"/>
    </source>
</evidence>
<organism evidence="6 7">
    <name type="scientific">Streptomyces gardneri</name>
    <dbReference type="NCBI Taxonomy" id="66892"/>
    <lineage>
        <taxon>Bacteria</taxon>
        <taxon>Bacillati</taxon>
        <taxon>Actinomycetota</taxon>
        <taxon>Actinomycetes</taxon>
        <taxon>Kitasatosporales</taxon>
        <taxon>Streptomycetaceae</taxon>
        <taxon>Streptomyces</taxon>
    </lineage>
</organism>
<name>A0A4Y3RLQ2_9ACTN</name>
<dbReference type="Proteomes" id="UP000315226">
    <property type="component" value="Unassembled WGS sequence"/>
</dbReference>
<dbReference type="PANTHER" id="PTHR38096:SF1">
    <property type="entry name" value="ENTEROBACTIN SYNTHASE COMPONENT D"/>
    <property type="match status" value="1"/>
</dbReference>
<evidence type="ECO:0000313" key="7">
    <source>
        <dbReference type="Proteomes" id="UP000315226"/>
    </source>
</evidence>
<feature type="binding site" evidence="2">
    <location>
        <begin position="83"/>
        <end position="84"/>
    </location>
    <ligand>
        <name>CoA</name>
        <dbReference type="ChEBI" id="CHEBI:57287"/>
    </ligand>
</feature>
<keyword evidence="1 6" id="KW-0808">Transferase</keyword>